<keyword evidence="1" id="KW-0472">Membrane</keyword>
<keyword evidence="1" id="KW-1133">Transmembrane helix</keyword>
<evidence type="ECO:0000313" key="3">
    <source>
        <dbReference type="Proteomes" id="UP000078532"/>
    </source>
</evidence>
<dbReference type="STRING" id="1838280.A6M21_09815"/>
<sequence length="77" mass="8623">MNLSRLVQEKVYTILYHKNRRCTATAAAGHQSPGNTHRWTSRLRAICPATILGNGFNTIVSGTAIIVLNHRKHMLKL</sequence>
<comment type="caution">
    <text evidence="2">The sequence shown here is derived from an EMBL/GenBank/DDBJ whole genome shotgun (WGS) entry which is preliminary data.</text>
</comment>
<dbReference type="AlphaFoldDB" id="A0A1B7LEI5"/>
<gene>
    <name evidence="2" type="ORF">A6M21_09815</name>
</gene>
<dbReference type="Proteomes" id="UP000078532">
    <property type="component" value="Unassembled WGS sequence"/>
</dbReference>
<name>A0A1B7LEI5_9FIRM</name>
<evidence type="ECO:0000256" key="1">
    <source>
        <dbReference type="SAM" id="Phobius"/>
    </source>
</evidence>
<proteinExistence type="predicted"/>
<reference evidence="2 3" key="1">
    <citation type="submission" date="2016-04" db="EMBL/GenBank/DDBJ databases">
        <authorList>
            <person name="Evans L.H."/>
            <person name="Alamgir A."/>
            <person name="Owens N."/>
            <person name="Weber N.D."/>
            <person name="Virtaneva K."/>
            <person name="Barbian K."/>
            <person name="Babar A."/>
            <person name="Rosenke K."/>
        </authorList>
    </citation>
    <scope>NUCLEOTIDE SEQUENCE [LARGE SCALE GENOMIC DNA]</scope>
    <source>
        <strain evidence="2 3">LMa1</strain>
    </source>
</reference>
<keyword evidence="3" id="KW-1185">Reference proteome</keyword>
<protein>
    <submittedName>
        <fullName evidence="2">Uncharacterized protein</fullName>
    </submittedName>
</protein>
<evidence type="ECO:0000313" key="2">
    <source>
        <dbReference type="EMBL" id="OAT81700.1"/>
    </source>
</evidence>
<feature type="transmembrane region" description="Helical" evidence="1">
    <location>
        <begin position="43"/>
        <end position="68"/>
    </location>
</feature>
<dbReference type="EMBL" id="LYVF01000158">
    <property type="protein sequence ID" value="OAT81700.1"/>
    <property type="molecule type" value="Genomic_DNA"/>
</dbReference>
<keyword evidence="1" id="KW-0812">Transmembrane</keyword>
<organism evidence="2 3">
    <name type="scientific">Desulfotomaculum copahuensis</name>
    <dbReference type="NCBI Taxonomy" id="1838280"/>
    <lineage>
        <taxon>Bacteria</taxon>
        <taxon>Bacillati</taxon>
        <taxon>Bacillota</taxon>
        <taxon>Clostridia</taxon>
        <taxon>Eubacteriales</taxon>
        <taxon>Desulfotomaculaceae</taxon>
        <taxon>Desulfotomaculum</taxon>
    </lineage>
</organism>
<accession>A0A1B7LEI5</accession>